<evidence type="ECO:0000256" key="1">
    <source>
        <dbReference type="ARBA" id="ARBA00006284"/>
    </source>
</evidence>
<evidence type="ECO:0000256" key="3">
    <source>
        <dbReference type="ARBA" id="ARBA00022777"/>
    </source>
</evidence>
<organism evidence="5 6">
    <name type="scientific">Gracilibacillus halophilus YIM-C55.5</name>
    <dbReference type="NCBI Taxonomy" id="1308866"/>
    <lineage>
        <taxon>Bacteria</taxon>
        <taxon>Bacillati</taxon>
        <taxon>Bacillota</taxon>
        <taxon>Bacilli</taxon>
        <taxon>Bacillales</taxon>
        <taxon>Bacillaceae</taxon>
        <taxon>Gracilibacillus</taxon>
    </lineage>
</organism>
<dbReference type="PANTHER" id="PTHR21599:SF0">
    <property type="entry name" value="GLYCERATE KINASE"/>
    <property type="match status" value="1"/>
</dbReference>
<dbReference type="Gene3D" id="3.90.1510.10">
    <property type="entry name" value="Glycerate kinase, domain 2"/>
    <property type="match status" value="1"/>
</dbReference>
<comment type="similarity">
    <text evidence="1 4">Belongs to the glycerate kinase type-1 family.</text>
</comment>
<dbReference type="PANTHER" id="PTHR21599">
    <property type="entry name" value="GLYCERATE KINASE"/>
    <property type="match status" value="1"/>
</dbReference>
<protein>
    <submittedName>
        <fullName evidence="5">Glycerate kinase</fullName>
    </submittedName>
</protein>
<evidence type="ECO:0000256" key="4">
    <source>
        <dbReference type="PIRNR" id="PIRNR006078"/>
    </source>
</evidence>
<dbReference type="RefSeq" id="WP_003464577.1">
    <property type="nucleotide sequence ID" value="NZ_APML01000013.1"/>
</dbReference>
<proteinExistence type="inferred from homology"/>
<sequence length="375" mass="39647">MEIVVAPDSFKGSLTSIEVAQTMKAAIDRFGKDTTIIKPMADGGEGTIAAILASTEGEEINVTTSGPLGTPIQTSYAIIDKHIAVIETAKHAGLTQVIGSERNPDDTTSFGIGEAMLHALDNGCDSFIIGLGGSATNDGGLGMLQALGLEAWDKDSQPIGPFGKDLLQIHDMSVRHLDPRLSSVHIQIASDVDNPLTGTEGATMIYGPQKGASNEQISLYDQALDHFASLMEKHMGTNYQHATGAGAAGGLGFAFLSIGGSLQSGAKLIADVTNLEETIQQADLVITGEGQSDNQTLYGKAPGFIADLASHHHVPAILLSGGLGKHIDALQEKFIGCFSIVNRPLSLHECMEECSYLLEQQTKQLMTLINYFRTI</sequence>
<dbReference type="STRING" id="1308866.J416_03396"/>
<evidence type="ECO:0000313" key="6">
    <source>
        <dbReference type="Proteomes" id="UP000012283"/>
    </source>
</evidence>
<dbReference type="InterPro" id="IPR018197">
    <property type="entry name" value="Glycerate_kinase_RE-like"/>
</dbReference>
<dbReference type="InterPro" id="IPR018193">
    <property type="entry name" value="Glyc_kinase_flavodox-like_fold"/>
</dbReference>
<keyword evidence="3 4" id="KW-0418">Kinase</keyword>
<reference evidence="5 6" key="1">
    <citation type="submission" date="2013-03" db="EMBL/GenBank/DDBJ databases">
        <title>Draft genome sequence of Gracibacillus halophilus YIM-C55.5, a moderately halophilic and thermophilic organism from the Xiaochaidamu salt lake.</title>
        <authorList>
            <person name="Sugumar T."/>
            <person name="Polireddy D.R."/>
            <person name="Antony A."/>
            <person name="Madhava Y.R."/>
            <person name="Sivakumar N."/>
        </authorList>
    </citation>
    <scope>NUCLEOTIDE SEQUENCE [LARGE SCALE GENOMIC DNA]</scope>
    <source>
        <strain evidence="5 6">YIM-C55.5</strain>
    </source>
</reference>
<dbReference type="Pfam" id="PF02595">
    <property type="entry name" value="Gly_kinase"/>
    <property type="match status" value="1"/>
</dbReference>
<name>N4WC60_9BACI</name>
<evidence type="ECO:0000313" key="5">
    <source>
        <dbReference type="EMBL" id="ENH97873.1"/>
    </source>
</evidence>
<dbReference type="OrthoDB" id="9774290at2"/>
<dbReference type="InterPro" id="IPR004381">
    <property type="entry name" value="Glycerate_kinase"/>
</dbReference>
<dbReference type="PATRIC" id="fig|1308866.3.peg.690"/>
<dbReference type="SUPFAM" id="SSF110738">
    <property type="entry name" value="Glycerate kinase I"/>
    <property type="match status" value="1"/>
</dbReference>
<keyword evidence="2 4" id="KW-0808">Transferase</keyword>
<evidence type="ECO:0000256" key="2">
    <source>
        <dbReference type="ARBA" id="ARBA00022679"/>
    </source>
</evidence>
<dbReference type="Gene3D" id="3.40.50.10350">
    <property type="entry name" value="Glycerate kinase, domain 1"/>
    <property type="match status" value="1"/>
</dbReference>
<gene>
    <name evidence="5" type="ORF">J416_03396</name>
</gene>
<comment type="caution">
    <text evidence="5">The sequence shown here is derived from an EMBL/GenBank/DDBJ whole genome shotgun (WGS) entry which is preliminary data.</text>
</comment>
<dbReference type="GO" id="GO:0008887">
    <property type="term" value="F:glycerate kinase activity"/>
    <property type="evidence" value="ECO:0007669"/>
    <property type="project" value="UniProtKB-UniRule"/>
</dbReference>
<dbReference type="NCBIfam" id="TIGR00045">
    <property type="entry name" value="glycerate kinase"/>
    <property type="match status" value="1"/>
</dbReference>
<dbReference type="eggNOG" id="COG1929">
    <property type="taxonomic scope" value="Bacteria"/>
</dbReference>
<dbReference type="InterPro" id="IPR036129">
    <property type="entry name" value="Glycerate_kinase_sf"/>
</dbReference>
<dbReference type="PIRSF" id="PIRSF006078">
    <property type="entry name" value="GlxK"/>
    <property type="match status" value="1"/>
</dbReference>
<dbReference type="AlphaFoldDB" id="N4WC60"/>
<dbReference type="EMBL" id="APML01000013">
    <property type="protein sequence ID" value="ENH97873.1"/>
    <property type="molecule type" value="Genomic_DNA"/>
</dbReference>
<dbReference type="GO" id="GO:0031388">
    <property type="term" value="P:organic acid phosphorylation"/>
    <property type="evidence" value="ECO:0007669"/>
    <property type="project" value="UniProtKB-UniRule"/>
</dbReference>
<dbReference type="Proteomes" id="UP000012283">
    <property type="component" value="Unassembled WGS sequence"/>
</dbReference>
<accession>N4WC60</accession>
<keyword evidence="6" id="KW-1185">Reference proteome</keyword>